<organism evidence="2 3">
    <name type="scientific">Streptomyces badius</name>
    <dbReference type="NCBI Taxonomy" id="1941"/>
    <lineage>
        <taxon>Bacteria</taxon>
        <taxon>Bacillati</taxon>
        <taxon>Actinomycetota</taxon>
        <taxon>Actinomycetes</taxon>
        <taxon>Kitasatosporales</taxon>
        <taxon>Streptomycetaceae</taxon>
        <taxon>Streptomyces</taxon>
    </lineage>
</organism>
<evidence type="ECO:0008006" key="4">
    <source>
        <dbReference type="Google" id="ProtNLM"/>
    </source>
</evidence>
<evidence type="ECO:0000256" key="1">
    <source>
        <dbReference type="SAM" id="MobiDB-lite"/>
    </source>
</evidence>
<evidence type="ECO:0000313" key="2">
    <source>
        <dbReference type="EMBL" id="GGS48806.1"/>
    </source>
</evidence>
<gene>
    <name evidence="2" type="ORF">GCM10010253_23880</name>
</gene>
<feature type="region of interest" description="Disordered" evidence="1">
    <location>
        <begin position="146"/>
        <end position="165"/>
    </location>
</feature>
<name>A0ABQ2T1Q7_STRBA</name>
<dbReference type="EMBL" id="BMSZ01000006">
    <property type="protein sequence ID" value="GGS48806.1"/>
    <property type="molecule type" value="Genomic_DNA"/>
</dbReference>
<keyword evidence="3" id="KW-1185">Reference proteome</keyword>
<reference evidence="3" key="1">
    <citation type="journal article" date="2019" name="Int. J. Syst. Evol. Microbiol.">
        <title>The Global Catalogue of Microorganisms (GCM) 10K type strain sequencing project: providing services to taxonomists for standard genome sequencing and annotation.</title>
        <authorList>
            <consortium name="The Broad Institute Genomics Platform"/>
            <consortium name="The Broad Institute Genome Sequencing Center for Infectious Disease"/>
            <person name="Wu L."/>
            <person name="Ma J."/>
        </authorList>
    </citation>
    <scope>NUCLEOTIDE SEQUENCE [LARGE SCALE GENOMIC DNA]</scope>
    <source>
        <strain evidence="3">JCM 4350</strain>
    </source>
</reference>
<accession>A0ABQ2T1Q7</accession>
<evidence type="ECO:0000313" key="3">
    <source>
        <dbReference type="Proteomes" id="UP000659767"/>
    </source>
</evidence>
<feature type="compositionally biased region" description="Basic and acidic residues" evidence="1">
    <location>
        <begin position="1"/>
        <end position="24"/>
    </location>
</feature>
<feature type="region of interest" description="Disordered" evidence="1">
    <location>
        <begin position="1"/>
        <end position="48"/>
    </location>
</feature>
<dbReference type="Proteomes" id="UP000659767">
    <property type="component" value="Unassembled WGS sequence"/>
</dbReference>
<proteinExistence type="predicted"/>
<protein>
    <recommendedName>
        <fullName evidence="4">Transposase</fullName>
    </recommendedName>
</protein>
<comment type="caution">
    <text evidence="2">The sequence shown here is derived from an EMBL/GenBank/DDBJ whole genome shotgun (WGS) entry which is preliminary data.</text>
</comment>
<sequence>MLQDMHDAKEQADRNMSRQRKSDIKGLVAPVPDREGNHEGSSTKGAIHSAADLALVAGQQDNQSQSTRASQVEDSGIVVTGRPSWLALVDSTSSAAEAGGGTTRHTRAWSVDAPTIVADCRRLRFGRGASQASAVSRVRQSWAVQGRSAVADDDHQAHGPTVSEQ</sequence>